<feature type="domain" description="FAD dependent oxidoreductase" evidence="2">
    <location>
        <begin position="12"/>
        <end position="396"/>
    </location>
</feature>
<dbReference type="GO" id="GO:0005737">
    <property type="term" value="C:cytoplasm"/>
    <property type="evidence" value="ECO:0007669"/>
    <property type="project" value="TreeGrafter"/>
</dbReference>
<gene>
    <name evidence="3" type="ORF">CVV68_03645</name>
</gene>
<dbReference type="Gene3D" id="3.50.50.60">
    <property type="entry name" value="FAD/NAD(P)-binding domain"/>
    <property type="match status" value="1"/>
</dbReference>
<dbReference type="InterPro" id="IPR006076">
    <property type="entry name" value="FAD-dep_OxRdtase"/>
</dbReference>
<dbReference type="RefSeq" id="WP_110499665.1">
    <property type="nucleotide sequence ID" value="NZ_QJVD01000003.1"/>
</dbReference>
<dbReference type="PANTHER" id="PTHR13847">
    <property type="entry name" value="SARCOSINE DEHYDROGENASE-RELATED"/>
    <property type="match status" value="1"/>
</dbReference>
<accession>A0A2V5M199</accession>
<dbReference type="GO" id="GO:0016491">
    <property type="term" value="F:oxidoreductase activity"/>
    <property type="evidence" value="ECO:0007669"/>
    <property type="project" value="UniProtKB-KW"/>
</dbReference>
<dbReference type="InterPro" id="IPR036188">
    <property type="entry name" value="FAD/NAD-bd_sf"/>
</dbReference>
<comment type="caution">
    <text evidence="3">The sequence shown here is derived from an EMBL/GenBank/DDBJ whole genome shotgun (WGS) entry which is preliminary data.</text>
</comment>
<evidence type="ECO:0000313" key="3">
    <source>
        <dbReference type="EMBL" id="PYI68916.1"/>
    </source>
</evidence>
<keyword evidence="4" id="KW-1185">Reference proteome</keyword>
<evidence type="ECO:0000313" key="4">
    <source>
        <dbReference type="Proteomes" id="UP000247832"/>
    </source>
</evidence>
<dbReference type="Pfam" id="PF01266">
    <property type="entry name" value="DAO"/>
    <property type="match status" value="1"/>
</dbReference>
<dbReference type="SUPFAM" id="SSF54373">
    <property type="entry name" value="FAD-linked reductases, C-terminal domain"/>
    <property type="match status" value="1"/>
</dbReference>
<dbReference type="PANTHER" id="PTHR13847:SF289">
    <property type="entry name" value="GLYCINE OXIDASE"/>
    <property type="match status" value="1"/>
</dbReference>
<evidence type="ECO:0000259" key="2">
    <source>
        <dbReference type="Pfam" id="PF01266"/>
    </source>
</evidence>
<dbReference type="Gene3D" id="3.30.9.10">
    <property type="entry name" value="D-Amino Acid Oxidase, subunit A, domain 2"/>
    <property type="match status" value="1"/>
</dbReference>
<keyword evidence="1" id="KW-0560">Oxidoreductase</keyword>
<reference evidence="3 4" key="1">
    <citation type="submission" date="2018-05" db="EMBL/GenBank/DDBJ databases">
        <title>Genetic diversity of glacier-inhabiting Cryobacterium bacteria in China and description of Cryobacterium mengkeensis sp. nov. and Arthrobacter glacialis sp. nov.</title>
        <authorList>
            <person name="Liu Q."/>
            <person name="Xin Y.-H."/>
        </authorList>
    </citation>
    <scope>NUCLEOTIDE SEQUENCE [LARGE SCALE GENOMIC DNA]</scope>
    <source>
        <strain evidence="3 4">LI2</strain>
    </source>
</reference>
<proteinExistence type="predicted"/>
<name>A0A2V5M199_9MICC</name>
<sequence>MTSQLETPRTALVVGAGIIGLSTAWHLQKRGVSVTVIDKEGPAAGASWGNAGWVTPGLVMPLAEPGAWKYALQSITDPNAPLHVPLRFDPQLWKFLVRFAANMNAKRWQKTMASLGPITRMVDESFAFMQANGIASPVLAAPYVAGFTNAKAAEAFLAELEHLQEMGQNIGVSRINTERRPAILSSTVVQGVEMTGQSYLDPGEFVGDVARDFESRGGQILEGICASAIDVGLASAEVTTDDGRTIQADVVIVATGSWLHGLAKKWGLKIGVQAGRGYSFTVDGDRLPAGPLYFPEQRVVCTPYQGALRIAGTMEFLRPDEPINTSRLDSVVRAVRPLLQGIDWSSRRNEWVGSRPVTPDGLPVVGRLASPRIYAAGGHGMWGIVLGPATGKLLADQIMTGTIPPEIRDFDPLRP</sequence>
<dbReference type="AlphaFoldDB" id="A0A2V5M199"/>
<organism evidence="3 4">
    <name type="scientific">Arthrobacter livingstonensis</name>
    <dbReference type="NCBI Taxonomy" id="670078"/>
    <lineage>
        <taxon>Bacteria</taxon>
        <taxon>Bacillati</taxon>
        <taxon>Actinomycetota</taxon>
        <taxon>Actinomycetes</taxon>
        <taxon>Micrococcales</taxon>
        <taxon>Micrococcaceae</taxon>
        <taxon>Arthrobacter</taxon>
    </lineage>
</organism>
<dbReference type="EMBL" id="QJVD01000003">
    <property type="protein sequence ID" value="PYI68916.1"/>
    <property type="molecule type" value="Genomic_DNA"/>
</dbReference>
<dbReference type="Proteomes" id="UP000247832">
    <property type="component" value="Unassembled WGS sequence"/>
</dbReference>
<protein>
    <submittedName>
        <fullName evidence="3">Amino acid dehydrogenase</fullName>
    </submittedName>
</protein>
<dbReference type="SUPFAM" id="SSF51971">
    <property type="entry name" value="Nucleotide-binding domain"/>
    <property type="match status" value="1"/>
</dbReference>
<dbReference type="OrthoDB" id="9806257at2"/>
<evidence type="ECO:0000256" key="1">
    <source>
        <dbReference type="ARBA" id="ARBA00023002"/>
    </source>
</evidence>